<dbReference type="AlphaFoldDB" id="A0A4C1UZK0"/>
<evidence type="ECO:0000313" key="2">
    <source>
        <dbReference type="Proteomes" id="UP000299102"/>
    </source>
</evidence>
<name>A0A4C1UZK0_EUMVA</name>
<keyword evidence="2" id="KW-1185">Reference proteome</keyword>
<proteinExistence type="predicted"/>
<gene>
    <name evidence="1" type="ORF">EVAR_18446_1</name>
</gene>
<dbReference type="Proteomes" id="UP000299102">
    <property type="component" value="Unassembled WGS sequence"/>
</dbReference>
<reference evidence="1 2" key="1">
    <citation type="journal article" date="2019" name="Commun. Biol.">
        <title>The bagworm genome reveals a unique fibroin gene that provides high tensile strength.</title>
        <authorList>
            <person name="Kono N."/>
            <person name="Nakamura H."/>
            <person name="Ohtoshi R."/>
            <person name="Tomita M."/>
            <person name="Numata K."/>
            <person name="Arakawa K."/>
        </authorList>
    </citation>
    <scope>NUCLEOTIDE SEQUENCE [LARGE SCALE GENOMIC DNA]</scope>
</reference>
<dbReference type="EMBL" id="BGZK01000253">
    <property type="protein sequence ID" value="GBP31908.1"/>
    <property type="molecule type" value="Genomic_DNA"/>
</dbReference>
<protein>
    <submittedName>
        <fullName evidence="1">Uncharacterized protein</fullName>
    </submittedName>
</protein>
<accession>A0A4C1UZK0</accession>
<comment type="caution">
    <text evidence="1">The sequence shown here is derived from an EMBL/GenBank/DDBJ whole genome shotgun (WGS) entry which is preliminary data.</text>
</comment>
<sequence length="68" mass="7853">MASCFRDMLWKFTEFSFCKSGSFPQFTGRDLVFLLEEPFQGLRSLWIPECLPGDRASTTAIVRRVCPE</sequence>
<organism evidence="1 2">
    <name type="scientific">Eumeta variegata</name>
    <name type="common">Bagworm moth</name>
    <name type="synonym">Eumeta japonica</name>
    <dbReference type="NCBI Taxonomy" id="151549"/>
    <lineage>
        <taxon>Eukaryota</taxon>
        <taxon>Metazoa</taxon>
        <taxon>Ecdysozoa</taxon>
        <taxon>Arthropoda</taxon>
        <taxon>Hexapoda</taxon>
        <taxon>Insecta</taxon>
        <taxon>Pterygota</taxon>
        <taxon>Neoptera</taxon>
        <taxon>Endopterygota</taxon>
        <taxon>Lepidoptera</taxon>
        <taxon>Glossata</taxon>
        <taxon>Ditrysia</taxon>
        <taxon>Tineoidea</taxon>
        <taxon>Psychidae</taxon>
        <taxon>Oiketicinae</taxon>
        <taxon>Eumeta</taxon>
    </lineage>
</organism>
<evidence type="ECO:0000313" key="1">
    <source>
        <dbReference type="EMBL" id="GBP31908.1"/>
    </source>
</evidence>